<dbReference type="AlphaFoldDB" id="A0A0J5FUF2"/>
<dbReference type="STRING" id="880157.AB204_06740"/>
<accession>A0A0J5FUF2</accession>
<keyword evidence="3" id="KW-1185">Reference proteome</keyword>
<name>A0A0J5FUF2_9GAMM</name>
<reference evidence="2 3" key="1">
    <citation type="submission" date="2015-06" db="EMBL/GenBank/DDBJ databases">
        <title>Draft Whole-Genome Sequence of the Entomopathogenic Bacterium Xenorhabdus khoisanae.</title>
        <authorList>
            <person name="Naidoo S."/>
            <person name="Featherston J."/>
            <person name="Gray V.M."/>
        </authorList>
    </citation>
    <scope>NUCLEOTIDE SEQUENCE [LARGE SCALE GENOMIC DNA]</scope>
    <source>
        <strain evidence="2 3">MCB</strain>
    </source>
</reference>
<organism evidence="2 3">
    <name type="scientific">Xenorhabdus khoisanae</name>
    <dbReference type="NCBI Taxonomy" id="880157"/>
    <lineage>
        <taxon>Bacteria</taxon>
        <taxon>Pseudomonadati</taxon>
        <taxon>Pseudomonadota</taxon>
        <taxon>Gammaproteobacteria</taxon>
        <taxon>Enterobacterales</taxon>
        <taxon>Morganellaceae</taxon>
        <taxon>Xenorhabdus</taxon>
    </lineage>
</organism>
<dbReference type="EMBL" id="LFCV01000035">
    <property type="protein sequence ID" value="KMJ45883.1"/>
    <property type="molecule type" value="Genomic_DNA"/>
</dbReference>
<gene>
    <name evidence="2" type="ORF">AB204_06740</name>
</gene>
<evidence type="ECO:0000313" key="3">
    <source>
        <dbReference type="Proteomes" id="UP000036277"/>
    </source>
</evidence>
<feature type="transmembrane region" description="Helical" evidence="1">
    <location>
        <begin position="45"/>
        <end position="63"/>
    </location>
</feature>
<keyword evidence="1" id="KW-1133">Transmembrane helix</keyword>
<dbReference type="Proteomes" id="UP000036277">
    <property type="component" value="Unassembled WGS sequence"/>
</dbReference>
<evidence type="ECO:0000256" key="1">
    <source>
        <dbReference type="SAM" id="Phobius"/>
    </source>
</evidence>
<comment type="caution">
    <text evidence="2">The sequence shown here is derived from an EMBL/GenBank/DDBJ whole genome shotgun (WGS) entry which is preliminary data.</text>
</comment>
<proteinExistence type="predicted"/>
<sequence>MKFNSRKDSSDLPALFFLRAAQSLSLVAVVVANQFPHSQFNVTELVLLALVLLLDGASVIAVGDQHQTALHDFNRQCAANIKAGRLKPLPFQVDGRRTGE</sequence>
<feature type="transmembrane region" description="Helical" evidence="1">
    <location>
        <begin position="12"/>
        <end position="33"/>
    </location>
</feature>
<protein>
    <submittedName>
        <fullName evidence="2">Uncharacterized protein</fullName>
    </submittedName>
</protein>
<keyword evidence="1" id="KW-0812">Transmembrane</keyword>
<evidence type="ECO:0000313" key="2">
    <source>
        <dbReference type="EMBL" id="KMJ45883.1"/>
    </source>
</evidence>
<keyword evidence="1" id="KW-0472">Membrane</keyword>